<comment type="similarity">
    <text evidence="1">Belongs to the short-chain dehydrogenases/reductases (SDR) family.</text>
</comment>
<reference evidence="2 3" key="1">
    <citation type="journal article" date="2015" name="Microbiome">
        <title>Genomic resolution of linkages in carbon, nitrogen, and sulfur cycling among widespread estuary sediment bacteria.</title>
        <authorList>
            <person name="Baker B.J."/>
            <person name="Lazar C.S."/>
            <person name="Teske A.P."/>
            <person name="Dick G.J."/>
        </authorList>
    </citation>
    <scope>NUCLEOTIDE SEQUENCE [LARGE SCALE GENOMIC DNA]</scope>
    <source>
        <strain evidence="2">DG_26</strain>
    </source>
</reference>
<dbReference type="NCBIfam" id="NF005559">
    <property type="entry name" value="PRK07231.1"/>
    <property type="match status" value="1"/>
</dbReference>
<dbReference type="PANTHER" id="PTHR42879:SF6">
    <property type="entry name" value="NADPH-DEPENDENT REDUCTASE BACG"/>
    <property type="match status" value="1"/>
</dbReference>
<accession>A0A0S7WFB3</accession>
<dbReference type="Gene3D" id="3.40.50.720">
    <property type="entry name" value="NAD(P)-binding Rossmann-like Domain"/>
    <property type="match status" value="1"/>
</dbReference>
<comment type="caution">
    <text evidence="2">The sequence shown here is derived from an EMBL/GenBank/DDBJ whole genome shotgun (WGS) entry which is preliminary data.</text>
</comment>
<protein>
    <recommendedName>
        <fullName evidence="4">3-oxoacyl-ACP reductase</fullName>
    </recommendedName>
</protein>
<dbReference type="Proteomes" id="UP000051124">
    <property type="component" value="Unassembled WGS sequence"/>
</dbReference>
<organism evidence="2 3">
    <name type="scientific">candidate division TA06 bacterium DG_26</name>
    <dbReference type="NCBI Taxonomy" id="1703771"/>
    <lineage>
        <taxon>Bacteria</taxon>
        <taxon>Bacteria division TA06</taxon>
    </lineage>
</organism>
<dbReference type="EMBL" id="LIZT01000125">
    <property type="protein sequence ID" value="KPJ48332.1"/>
    <property type="molecule type" value="Genomic_DNA"/>
</dbReference>
<name>A0A0S7WFB3_UNCT6</name>
<dbReference type="PRINTS" id="PR00081">
    <property type="entry name" value="GDHRDH"/>
</dbReference>
<evidence type="ECO:0000313" key="3">
    <source>
        <dbReference type="Proteomes" id="UP000051124"/>
    </source>
</evidence>
<sequence>MDLGLKDRAAIVTASSRGLGRAVAMGLAREGARVVICARGEEQLLKTVEEISSSTGSRVLAVRTDVTKMAEVRELVNRCVNEYGRVDILVCNAGGPPQAQFSEVSVDDWRKGIELNLMSTIYLIQQVLPHMKKEKWGRIINMTSVAVKQPIDGLILSNVARTGVVALSKSLSNELAKDNILVNAVCPGYTLTRRVEELAEARSKKDGISTREVFREWEKLIPMGRLGKPEEFANLVVFLASERASYITGVTIQVDGGYVKSLL</sequence>
<proteinExistence type="inferred from homology"/>
<dbReference type="Pfam" id="PF13561">
    <property type="entry name" value="adh_short_C2"/>
    <property type="match status" value="1"/>
</dbReference>
<dbReference type="FunFam" id="3.40.50.720:FF:000084">
    <property type="entry name" value="Short-chain dehydrogenase reductase"/>
    <property type="match status" value="1"/>
</dbReference>
<dbReference type="InterPro" id="IPR050259">
    <property type="entry name" value="SDR"/>
</dbReference>
<dbReference type="AlphaFoldDB" id="A0A0S7WFB3"/>
<dbReference type="CDD" id="cd05344">
    <property type="entry name" value="BKR_like_SDR_like"/>
    <property type="match status" value="1"/>
</dbReference>
<dbReference type="InterPro" id="IPR002347">
    <property type="entry name" value="SDR_fam"/>
</dbReference>
<evidence type="ECO:0000313" key="2">
    <source>
        <dbReference type="EMBL" id="KPJ48332.1"/>
    </source>
</evidence>
<gene>
    <name evidence="2" type="ORF">AMJ40_07700</name>
</gene>
<dbReference type="InterPro" id="IPR036291">
    <property type="entry name" value="NAD(P)-bd_dom_sf"/>
</dbReference>
<evidence type="ECO:0000256" key="1">
    <source>
        <dbReference type="ARBA" id="ARBA00006484"/>
    </source>
</evidence>
<evidence type="ECO:0008006" key="4">
    <source>
        <dbReference type="Google" id="ProtNLM"/>
    </source>
</evidence>
<dbReference type="SUPFAM" id="SSF51735">
    <property type="entry name" value="NAD(P)-binding Rossmann-fold domains"/>
    <property type="match status" value="1"/>
</dbReference>
<dbReference type="PRINTS" id="PR00080">
    <property type="entry name" value="SDRFAMILY"/>
</dbReference>
<dbReference type="PANTHER" id="PTHR42879">
    <property type="entry name" value="3-OXOACYL-(ACYL-CARRIER-PROTEIN) REDUCTASE"/>
    <property type="match status" value="1"/>
</dbReference>